<keyword evidence="4" id="KW-1185">Reference proteome</keyword>
<feature type="coiled-coil region" evidence="1">
    <location>
        <begin position="136"/>
        <end position="163"/>
    </location>
</feature>
<dbReference type="STRING" id="5643.A0A060SLP6"/>
<gene>
    <name evidence="3" type="ORF">BN946_scf184932.g1</name>
</gene>
<comment type="caution">
    <text evidence="3">The sequence shown here is derived from an EMBL/GenBank/DDBJ whole genome shotgun (WGS) entry which is preliminary data.</text>
</comment>
<reference evidence="3" key="1">
    <citation type="submission" date="2014-01" db="EMBL/GenBank/DDBJ databases">
        <title>The genome of the white-rot fungus Pycnoporus cinnabarinus: a basidiomycete model with a versatile arsenal for lignocellulosic biomass breakdown.</title>
        <authorList>
            <person name="Levasseur A."/>
            <person name="Lomascolo A."/>
            <person name="Ruiz-Duenas F.J."/>
            <person name="Uzan E."/>
            <person name="Piumi F."/>
            <person name="Kues U."/>
            <person name="Ram A.F.J."/>
            <person name="Murat C."/>
            <person name="Haon M."/>
            <person name="Benoit I."/>
            <person name="Arfi Y."/>
            <person name="Chevret D."/>
            <person name="Drula E."/>
            <person name="Kwon M.J."/>
            <person name="Gouret P."/>
            <person name="Lesage-Meessen L."/>
            <person name="Lombard V."/>
            <person name="Mariette J."/>
            <person name="Noirot C."/>
            <person name="Park J."/>
            <person name="Patyshakuliyeva A."/>
            <person name="Wieneger R.A.B."/>
            <person name="Wosten H.A.B."/>
            <person name="Martin F."/>
            <person name="Coutinho P.M."/>
            <person name="de Vries R."/>
            <person name="Martinez A.T."/>
            <person name="Klopp C."/>
            <person name="Pontarotti P."/>
            <person name="Henrissat B."/>
            <person name="Record E."/>
        </authorList>
    </citation>
    <scope>NUCLEOTIDE SEQUENCE [LARGE SCALE GENOMIC DNA]</scope>
    <source>
        <strain evidence="3">BRFM137</strain>
    </source>
</reference>
<dbReference type="AlphaFoldDB" id="A0A060SLP6"/>
<evidence type="ECO:0000313" key="4">
    <source>
        <dbReference type="Proteomes" id="UP000029665"/>
    </source>
</evidence>
<organism evidence="3 4">
    <name type="scientific">Pycnoporus cinnabarinus</name>
    <name type="common">Cinnabar-red polypore</name>
    <name type="synonym">Trametes cinnabarina</name>
    <dbReference type="NCBI Taxonomy" id="5643"/>
    <lineage>
        <taxon>Eukaryota</taxon>
        <taxon>Fungi</taxon>
        <taxon>Dikarya</taxon>
        <taxon>Basidiomycota</taxon>
        <taxon>Agaricomycotina</taxon>
        <taxon>Agaricomycetes</taxon>
        <taxon>Polyporales</taxon>
        <taxon>Polyporaceae</taxon>
        <taxon>Trametes</taxon>
    </lineage>
</organism>
<feature type="region of interest" description="Disordered" evidence="2">
    <location>
        <begin position="1"/>
        <end position="22"/>
    </location>
</feature>
<dbReference type="Proteomes" id="UP000029665">
    <property type="component" value="Unassembled WGS sequence"/>
</dbReference>
<sequence length="356" mass="39571">MLAPSIEFSTSSSLPLPQPTPVRQAGTLLTTIADLDSQRAATPTACSTLSDEAQAALEISPASMKIDPALFTPTKRRRAIALHLHYAHLDTAAILHPPGRISPILAPDPDPTLPTNIPAPIQPHTPLLLPPELDEQAILKAENEHLQRQLQNAQQGLHEKTQTIRTYHAQLLIQDRHCTDLQKRLNAKGTRKRKDTHLSRYLDDGGERVFTAEGYRAAVRADRDKTRQKNLDQVQRSAVAAAKKARSRWRKEQKDKRAQQNAHQLRRWEEQCAENQADGTRKPPKPKRAAKAQTPERFARTIRQAGALTGEQLLRMAERLEDVGQGDARQQAILQFLESPPDGLPSGSESEDTGTD</sequence>
<accession>A0A060SLP6</accession>
<dbReference type="OMA" id="EHTHARD"/>
<keyword evidence="1" id="KW-0175">Coiled coil</keyword>
<evidence type="ECO:0000313" key="3">
    <source>
        <dbReference type="EMBL" id="CDO75290.1"/>
    </source>
</evidence>
<evidence type="ECO:0000256" key="1">
    <source>
        <dbReference type="SAM" id="Coils"/>
    </source>
</evidence>
<evidence type="ECO:0000256" key="2">
    <source>
        <dbReference type="SAM" id="MobiDB-lite"/>
    </source>
</evidence>
<dbReference type="OrthoDB" id="2917041at2759"/>
<proteinExistence type="predicted"/>
<dbReference type="EMBL" id="CCBP010000254">
    <property type="protein sequence ID" value="CDO75290.1"/>
    <property type="molecule type" value="Genomic_DNA"/>
</dbReference>
<protein>
    <submittedName>
        <fullName evidence="3">Uncharacterized protein</fullName>
    </submittedName>
</protein>
<feature type="region of interest" description="Disordered" evidence="2">
    <location>
        <begin position="331"/>
        <end position="356"/>
    </location>
</feature>
<feature type="region of interest" description="Disordered" evidence="2">
    <location>
        <begin position="240"/>
        <end position="298"/>
    </location>
</feature>
<name>A0A060SLP6_PYCCI</name>
<dbReference type="HOGENOM" id="CLU_778767_0_0_1"/>